<keyword evidence="5" id="KW-0812">Transmembrane</keyword>
<name>A0ABM5FUY6_9SAUR</name>
<keyword evidence="2" id="KW-0964">Secreted</keyword>
<feature type="coiled-coil region" evidence="3">
    <location>
        <begin position="119"/>
        <end position="188"/>
    </location>
</feature>
<organism evidence="7 8">
    <name type="scientific">Pogona vitticeps</name>
    <name type="common">central bearded dragon</name>
    <dbReference type="NCBI Taxonomy" id="103695"/>
    <lineage>
        <taxon>Eukaryota</taxon>
        <taxon>Metazoa</taxon>
        <taxon>Chordata</taxon>
        <taxon>Craniata</taxon>
        <taxon>Vertebrata</taxon>
        <taxon>Euteleostomi</taxon>
        <taxon>Lepidosauria</taxon>
        <taxon>Squamata</taxon>
        <taxon>Bifurcata</taxon>
        <taxon>Unidentata</taxon>
        <taxon>Episquamata</taxon>
        <taxon>Toxicofera</taxon>
        <taxon>Iguania</taxon>
        <taxon>Acrodonta</taxon>
        <taxon>Agamidae</taxon>
        <taxon>Amphibolurinae</taxon>
        <taxon>Pogona</taxon>
    </lineage>
</organism>
<accession>A0ABM5FUY6</accession>
<feature type="compositionally biased region" description="Basic and acidic residues" evidence="4">
    <location>
        <begin position="48"/>
        <end position="60"/>
    </location>
</feature>
<reference evidence="8" key="2">
    <citation type="submission" date="2025-08" db="UniProtKB">
        <authorList>
            <consortium name="RefSeq"/>
        </authorList>
    </citation>
    <scope>IDENTIFICATION</scope>
</reference>
<dbReference type="PANTHER" id="PTHR15028">
    <property type="entry name" value="CD72-RELATED"/>
    <property type="match status" value="1"/>
</dbReference>
<dbReference type="SUPFAM" id="SSF56436">
    <property type="entry name" value="C-type lectin-like"/>
    <property type="match status" value="1"/>
</dbReference>
<protein>
    <submittedName>
        <fullName evidence="8">B-cell differentiation antigen CD72-like isoform X1</fullName>
    </submittedName>
</protein>
<reference evidence="7" key="1">
    <citation type="submission" date="2025-05" db="UniProtKB">
        <authorList>
            <consortium name="RefSeq"/>
        </authorList>
    </citation>
    <scope>NUCLEOTIDE SEQUENCE [LARGE SCALE GENOMIC DNA]</scope>
</reference>
<dbReference type="RefSeq" id="XP_072849191.1">
    <property type="nucleotide sequence ID" value="XM_072993090.1"/>
</dbReference>
<feature type="region of interest" description="Disordered" evidence="4">
    <location>
        <begin position="1"/>
        <end position="69"/>
    </location>
</feature>
<feature type="transmembrane region" description="Helical" evidence="5">
    <location>
        <begin position="75"/>
        <end position="99"/>
    </location>
</feature>
<keyword evidence="5" id="KW-0472">Membrane</keyword>
<gene>
    <name evidence="8" type="primary">LOC110082823</name>
</gene>
<dbReference type="InterPro" id="IPR016186">
    <property type="entry name" value="C-type_lectin-like/link_sf"/>
</dbReference>
<dbReference type="InterPro" id="IPR001304">
    <property type="entry name" value="C-type_lectin-like"/>
</dbReference>
<dbReference type="PROSITE" id="PS50041">
    <property type="entry name" value="C_TYPE_LECTIN_2"/>
    <property type="match status" value="1"/>
</dbReference>
<feature type="domain" description="C-type lectin" evidence="6">
    <location>
        <begin position="208"/>
        <end position="271"/>
    </location>
</feature>
<dbReference type="InterPro" id="IPR016187">
    <property type="entry name" value="CTDL_fold"/>
</dbReference>
<comment type="subcellular location">
    <subcellularLocation>
        <location evidence="1">Secreted</location>
    </subcellularLocation>
</comment>
<dbReference type="PANTHER" id="PTHR15028:SF6">
    <property type="entry name" value="B-CELL DIFFERENTIATION ANTIGEN CD72"/>
    <property type="match status" value="1"/>
</dbReference>
<keyword evidence="3" id="KW-0175">Coiled coil</keyword>
<dbReference type="InterPro" id="IPR039689">
    <property type="entry name" value="CD72"/>
</dbReference>
<evidence type="ECO:0000256" key="2">
    <source>
        <dbReference type="ARBA" id="ARBA00022525"/>
    </source>
</evidence>
<evidence type="ECO:0000256" key="4">
    <source>
        <dbReference type="SAM" id="MobiDB-lite"/>
    </source>
</evidence>
<evidence type="ECO:0000256" key="5">
    <source>
        <dbReference type="SAM" id="Phobius"/>
    </source>
</evidence>
<evidence type="ECO:0000256" key="1">
    <source>
        <dbReference type="ARBA" id="ARBA00004613"/>
    </source>
</evidence>
<evidence type="ECO:0000259" key="6">
    <source>
        <dbReference type="PROSITE" id="PS50041"/>
    </source>
</evidence>
<dbReference type="GeneID" id="110082823"/>
<dbReference type="Pfam" id="PF00059">
    <property type="entry name" value="Lectin_C"/>
    <property type="match status" value="1"/>
</dbReference>
<sequence>MSQEGVTYADLRFVRSPPEKKSPPREPGVGGGGEGDGELTYENVEGPQLRRGEKRLEAAARRSSSSGRAPKLGPWTWPLTLALTGACLFLLASIIGVGIRYWQVSQQLQQASRDRAAEREVLAQKIRAKEHQLEEATGELSSHRLTLQGCEASGNRMQARLQELEQALSRANDSLALLREEKSRTEEELLQARSCQQAGCCPLGWEHFRQKCLWISLYSKNWEDSKTDCEKMSSRLVVLKESWEASNLWNSILSKLSWEQFWIGLSSDGQWLSLADGSSVDSTDVRGNVFYGILSNGVISRKYSGAYCRYIC</sequence>
<keyword evidence="7" id="KW-1185">Reference proteome</keyword>
<dbReference type="Gene3D" id="3.10.100.10">
    <property type="entry name" value="Mannose-Binding Protein A, subunit A"/>
    <property type="match status" value="1"/>
</dbReference>
<dbReference type="Proteomes" id="UP001652642">
    <property type="component" value="Chromosome 2"/>
</dbReference>
<keyword evidence="5" id="KW-1133">Transmembrane helix</keyword>
<evidence type="ECO:0000256" key="3">
    <source>
        <dbReference type="SAM" id="Coils"/>
    </source>
</evidence>
<proteinExistence type="predicted"/>
<evidence type="ECO:0000313" key="7">
    <source>
        <dbReference type="Proteomes" id="UP001652642"/>
    </source>
</evidence>
<evidence type="ECO:0000313" key="8">
    <source>
        <dbReference type="RefSeq" id="XP_072849191.1"/>
    </source>
</evidence>